<dbReference type="InterPro" id="IPR008197">
    <property type="entry name" value="WAP_dom"/>
</dbReference>
<dbReference type="Proteomes" id="UP000828390">
    <property type="component" value="Unassembled WGS sequence"/>
</dbReference>
<evidence type="ECO:0000259" key="1">
    <source>
        <dbReference type="PROSITE" id="PS50835"/>
    </source>
</evidence>
<feature type="domain" description="WAP" evidence="2">
    <location>
        <begin position="679"/>
        <end position="726"/>
    </location>
</feature>
<accession>A0A9D4GCC9</accession>
<dbReference type="SMART" id="SM00217">
    <property type="entry name" value="WAP"/>
    <property type="match status" value="1"/>
</dbReference>
<dbReference type="InterPro" id="IPR007110">
    <property type="entry name" value="Ig-like_dom"/>
</dbReference>
<dbReference type="PRINTS" id="PR00003">
    <property type="entry name" value="4DISULPHCORE"/>
</dbReference>
<dbReference type="EMBL" id="JAIWYP010000006">
    <property type="protein sequence ID" value="KAH3814621.1"/>
    <property type="molecule type" value="Genomic_DNA"/>
</dbReference>
<dbReference type="AlphaFoldDB" id="A0A9D4GCC9"/>
<evidence type="ECO:0000259" key="2">
    <source>
        <dbReference type="PROSITE" id="PS51390"/>
    </source>
</evidence>
<dbReference type="GO" id="GO:0005576">
    <property type="term" value="C:extracellular region"/>
    <property type="evidence" value="ECO:0007669"/>
    <property type="project" value="InterPro"/>
</dbReference>
<dbReference type="PROSITE" id="PS51390">
    <property type="entry name" value="WAP"/>
    <property type="match status" value="1"/>
</dbReference>
<proteinExistence type="predicted"/>
<dbReference type="InterPro" id="IPR036645">
    <property type="entry name" value="Elafin-like_sf"/>
</dbReference>
<sequence>MLIYSIFIGFQSNSAANAQLQLSGGDAFINTRVLLNCTLPSAATIVTWHSSDKSNSYETVAVIQEYSNGRCSQSPNSNLTCTCNFSLFTCAINSVNLSNDGQRWRCSASINSATMYSNTHTIRVLTANAQLQLSGGDAFLNTRVLLKCTLPSAATIVTWHSSDKSNNYETVAVIQEFSNGRCSQSPNSNLTCTCYSTLFTYAINSVKLSNDGQRWRCSASINSTTMYSNTHTISVSTANAQLQLNGGDAFLNTRVLLSCTLPSAATIVTWHSSDKSNNYETVAVIQEFSNGRCSQSPNSNLTCTCNSTLFTCAINSVKLSNDGQRWRCSASINSATMYSNIHTISVSTANTQLQLNGGDAFINTRLLLNCTLPSAATVVTWHSSDKSNNYETVAVIQEFSNGRCSQSPNSNLTCTCNSTLFTCAINSINLSNDGQRWRCSASINSTTMYSNTHTISVSTANAQLQLNGGDAFLNTRVLLNCTLPSAATIVTWHSSDKSNNDETVAVIQEFSNGRCSQSPNSNLTCTCNSTLFTCAINSVKLSNDGQRWRCSASINSATMYSNIHTISVSTANTQLQLNGGDAFLNTRVLLNCTLPSAATIVTWHSSDKSNNFETVAVIQEFSNGRCSQSPNSNLTCTCNSTLFTCAINSVNLSNDGQRWRCSASINSTTMYSNTHTISFSIKPGRCPRPRPGTVGICLQRCSSDNDCPGAQKCCSNGCGNECRGAV</sequence>
<reference evidence="3" key="2">
    <citation type="submission" date="2020-11" db="EMBL/GenBank/DDBJ databases">
        <authorList>
            <person name="McCartney M.A."/>
            <person name="Auch B."/>
            <person name="Kono T."/>
            <person name="Mallez S."/>
            <person name="Becker A."/>
            <person name="Gohl D.M."/>
            <person name="Silverstein K.A.T."/>
            <person name="Koren S."/>
            <person name="Bechman K.B."/>
            <person name="Herman A."/>
            <person name="Abrahante J.E."/>
            <person name="Garbe J."/>
        </authorList>
    </citation>
    <scope>NUCLEOTIDE SEQUENCE</scope>
    <source>
        <strain evidence="3">Duluth1</strain>
        <tissue evidence="3">Whole animal</tissue>
    </source>
</reference>
<keyword evidence="4" id="KW-1185">Reference proteome</keyword>
<organism evidence="3 4">
    <name type="scientific">Dreissena polymorpha</name>
    <name type="common">Zebra mussel</name>
    <name type="synonym">Mytilus polymorpha</name>
    <dbReference type="NCBI Taxonomy" id="45954"/>
    <lineage>
        <taxon>Eukaryota</taxon>
        <taxon>Metazoa</taxon>
        <taxon>Spiralia</taxon>
        <taxon>Lophotrochozoa</taxon>
        <taxon>Mollusca</taxon>
        <taxon>Bivalvia</taxon>
        <taxon>Autobranchia</taxon>
        <taxon>Heteroconchia</taxon>
        <taxon>Euheterodonta</taxon>
        <taxon>Imparidentia</taxon>
        <taxon>Neoheterodontei</taxon>
        <taxon>Myida</taxon>
        <taxon>Dreissenoidea</taxon>
        <taxon>Dreissenidae</taxon>
        <taxon>Dreissena</taxon>
    </lineage>
</organism>
<feature type="domain" description="Ig-like" evidence="1">
    <location>
        <begin position="344"/>
        <end position="456"/>
    </location>
</feature>
<dbReference type="FunFam" id="4.10.75.10:FF:000001">
    <property type="entry name" value="Anosmin 1"/>
    <property type="match status" value="1"/>
</dbReference>
<dbReference type="GO" id="GO:0030414">
    <property type="term" value="F:peptidase inhibitor activity"/>
    <property type="evidence" value="ECO:0007669"/>
    <property type="project" value="InterPro"/>
</dbReference>
<protein>
    <submittedName>
        <fullName evidence="3">Uncharacterized protein</fullName>
    </submittedName>
</protein>
<evidence type="ECO:0000313" key="4">
    <source>
        <dbReference type="Proteomes" id="UP000828390"/>
    </source>
</evidence>
<dbReference type="PROSITE" id="PS50231">
    <property type="entry name" value="RICIN_B_LECTIN"/>
    <property type="match status" value="3"/>
</dbReference>
<dbReference type="SUPFAM" id="SSF57256">
    <property type="entry name" value="Elafin-like"/>
    <property type="match status" value="1"/>
</dbReference>
<dbReference type="CDD" id="cd00199">
    <property type="entry name" value="WAP"/>
    <property type="match status" value="1"/>
</dbReference>
<dbReference type="PROSITE" id="PS50835">
    <property type="entry name" value="IG_LIKE"/>
    <property type="match status" value="1"/>
</dbReference>
<comment type="caution">
    <text evidence="3">The sequence shown here is derived from an EMBL/GenBank/DDBJ whole genome shotgun (WGS) entry which is preliminary data.</text>
</comment>
<gene>
    <name evidence="3" type="ORF">DPMN_143126</name>
</gene>
<dbReference type="Pfam" id="PF00095">
    <property type="entry name" value="WAP"/>
    <property type="match status" value="1"/>
</dbReference>
<name>A0A9D4GCC9_DREPO</name>
<reference evidence="3" key="1">
    <citation type="journal article" date="2019" name="bioRxiv">
        <title>The Genome of the Zebra Mussel, Dreissena polymorpha: A Resource for Invasive Species Research.</title>
        <authorList>
            <person name="McCartney M.A."/>
            <person name="Auch B."/>
            <person name="Kono T."/>
            <person name="Mallez S."/>
            <person name="Zhang Y."/>
            <person name="Obille A."/>
            <person name="Becker A."/>
            <person name="Abrahante J.E."/>
            <person name="Garbe J."/>
            <person name="Badalamenti J.P."/>
            <person name="Herman A."/>
            <person name="Mangelson H."/>
            <person name="Liachko I."/>
            <person name="Sullivan S."/>
            <person name="Sone E.D."/>
            <person name="Koren S."/>
            <person name="Silverstein K.A.T."/>
            <person name="Beckman K.B."/>
            <person name="Gohl D.M."/>
        </authorList>
    </citation>
    <scope>NUCLEOTIDE SEQUENCE</scope>
    <source>
        <strain evidence="3">Duluth1</strain>
        <tissue evidence="3">Whole animal</tissue>
    </source>
</reference>
<dbReference type="Gene3D" id="4.10.75.10">
    <property type="entry name" value="Elafin-like"/>
    <property type="match status" value="1"/>
</dbReference>
<evidence type="ECO:0000313" key="3">
    <source>
        <dbReference type="EMBL" id="KAH3814621.1"/>
    </source>
</evidence>